<dbReference type="Gene3D" id="1.25.40.10">
    <property type="entry name" value="Tetratricopeptide repeat domain"/>
    <property type="match status" value="1"/>
</dbReference>
<reference evidence="3" key="2">
    <citation type="submission" date="2021-09" db="EMBL/GenBank/DDBJ databases">
        <authorList>
            <person name="Gilroy R."/>
        </authorList>
    </citation>
    <scope>NUCLEOTIDE SEQUENCE</scope>
    <source>
        <strain evidence="3">316</strain>
    </source>
</reference>
<sequence length="1080" mass="120430">MSLVGKVTIRKGCVFSSRSYRKLNDDLAFETEQEGIQHFFLRGIAELRRFEPEIDFDPDFYTSYYAEAEELTAAEAYDHWLRIGVQEGYAANGPEMIEQATGLVVADFPADFQVTAYAFMAGLKPANRWGCLEHFIRHGAFSLEAIEAADLDADFLLKIGQALEPQEAKLAIRCYQAAIAAGKQTALIHHGLGDVYFKEKQYFEAYSHYRQALSLDRAYIWTVLNCAECASQIGLHEEAVALALQARTLLPNEYYVRQAVETVARRRFAKLWSAASRHSFCEQGPQASALIEQAVTGFEAALLAFGNGEPDPVPLEPGGFRTAIIGSDHVPQCKFYRIDQKVDQLRASKHEAAVYTLQQADELTNELIFFDAVIVHRAPATPEIVKLLHRCRRYAIPTFYDIDDLIFDEGCYPPSRASLEGMVTAREYAELSVGRDLFRAALARCDFGIASTPAIRERLAKAVRSKAFLHRNALSKAHLRAKAAGTGSKRKHSDEVLLFYGSGGRSHNENFQMIGPAIARVMTRYPQTRLRIVGPLELGPELDPHRAHIEHLPFTGDLEVYWSLLEEADVNLAPLTAGDFTDAKSEVKWIEAALFRIPSIVSATATYRDCINQGVDGWTAARLEEWEDALERLVTDAVLRGRMADAAHDRVSREYALTSKGAELLDLLRQGFDERRRAEPPMPARRKPLILIVNVFYPPQFIGGATRIVEQNLRYLRDHAEEFDVEVVCARDSGGAEGQVERYAWDGVTVTSFAPFADASFDERSAKTEAWFERLFDRLKPDLIHFHCMQRITASALDAAQSRDIPYLVTAHDGWWISDRQFLIDQEGRPVPETGEWGDRKRLSRLRSALRRSAGTLAVSDFLGRLYESRGIDNIVVCPNGIEQLPDIPYPPATSRLCLGLLGGLGMAKGSDLLRTALKSRAFGHLHFLIVDHAAPQGSVRFERWGENEVEIVGKTSFDDVAAIYARLHGVLAISVCVESFGLVAHEAASLGRWVVASDRGGVGACVQDGVNGWVIDVSSPWALTQVLDDMNSRPDRFRAPAPIVAPMRTWRQQAREVVDLYRDVLAPSRDAASGARDGR</sequence>
<evidence type="ECO:0000256" key="1">
    <source>
        <dbReference type="PROSITE-ProRule" id="PRU00339"/>
    </source>
</evidence>
<dbReference type="Gene3D" id="3.40.50.2000">
    <property type="entry name" value="Glycogen Phosphorylase B"/>
    <property type="match status" value="3"/>
</dbReference>
<dbReference type="InterPro" id="IPR028098">
    <property type="entry name" value="Glyco_trans_4-like_N"/>
</dbReference>
<comment type="caution">
    <text evidence="3">The sequence shown here is derived from an EMBL/GenBank/DDBJ whole genome shotgun (WGS) entry which is preliminary data.</text>
</comment>
<dbReference type="AlphaFoldDB" id="A0A921E3L2"/>
<dbReference type="SMART" id="SM00028">
    <property type="entry name" value="TPR"/>
    <property type="match status" value="2"/>
</dbReference>
<evidence type="ECO:0000259" key="2">
    <source>
        <dbReference type="Pfam" id="PF13439"/>
    </source>
</evidence>
<keyword evidence="3" id="KW-0328">Glycosyltransferase</keyword>
<protein>
    <submittedName>
        <fullName evidence="3">Glycosyltransferase</fullName>
        <ecNumber evidence="3">2.4.-.-</ecNumber>
    </submittedName>
</protein>
<dbReference type="Pfam" id="PF13692">
    <property type="entry name" value="Glyco_trans_1_4"/>
    <property type="match status" value="2"/>
</dbReference>
<dbReference type="SUPFAM" id="SSF53756">
    <property type="entry name" value="UDP-Glycosyltransferase/glycogen phosphorylase"/>
    <property type="match status" value="2"/>
</dbReference>
<evidence type="ECO:0000313" key="4">
    <source>
        <dbReference type="Proteomes" id="UP000742631"/>
    </source>
</evidence>
<dbReference type="EC" id="2.4.-.-" evidence="3"/>
<feature type="domain" description="Glycosyltransferase subfamily 4-like N-terminal" evidence="2">
    <location>
        <begin position="702"/>
        <end position="883"/>
    </location>
</feature>
<dbReference type="PANTHER" id="PTHR45947:SF13">
    <property type="entry name" value="TRANSFERASE"/>
    <property type="match status" value="1"/>
</dbReference>
<dbReference type="InterPro" id="IPR050194">
    <property type="entry name" value="Glycosyltransferase_grp1"/>
</dbReference>
<dbReference type="InterPro" id="IPR011990">
    <property type="entry name" value="TPR-like_helical_dom_sf"/>
</dbReference>
<keyword evidence="3" id="KW-0808">Transferase</keyword>
<evidence type="ECO:0000313" key="3">
    <source>
        <dbReference type="EMBL" id="HJE24705.1"/>
    </source>
</evidence>
<keyword evidence="1" id="KW-0802">TPR repeat</keyword>
<proteinExistence type="predicted"/>
<dbReference type="GO" id="GO:0016757">
    <property type="term" value="F:glycosyltransferase activity"/>
    <property type="evidence" value="ECO:0007669"/>
    <property type="project" value="UniProtKB-KW"/>
</dbReference>
<dbReference type="EMBL" id="DYYG01000037">
    <property type="protein sequence ID" value="HJE24705.1"/>
    <property type="molecule type" value="Genomic_DNA"/>
</dbReference>
<dbReference type="PANTHER" id="PTHR45947">
    <property type="entry name" value="SULFOQUINOVOSYL TRANSFERASE SQD2"/>
    <property type="match status" value="1"/>
</dbReference>
<reference evidence="3" key="1">
    <citation type="journal article" date="2021" name="PeerJ">
        <title>Extensive microbial diversity within the chicken gut microbiome revealed by metagenomics and culture.</title>
        <authorList>
            <person name="Gilroy R."/>
            <person name="Ravi A."/>
            <person name="Getino M."/>
            <person name="Pursley I."/>
            <person name="Horton D.L."/>
            <person name="Alikhan N.F."/>
            <person name="Baker D."/>
            <person name="Gharbi K."/>
            <person name="Hall N."/>
            <person name="Watson M."/>
            <person name="Adriaenssens E.M."/>
            <person name="Foster-Nyarko E."/>
            <person name="Jarju S."/>
            <person name="Secka A."/>
            <person name="Antonio M."/>
            <person name="Oren A."/>
            <person name="Chaudhuri R.R."/>
            <person name="La Ragione R."/>
            <person name="Hildebrand F."/>
            <person name="Pallen M.J."/>
        </authorList>
    </citation>
    <scope>NUCLEOTIDE SEQUENCE</scope>
    <source>
        <strain evidence="3">316</strain>
    </source>
</reference>
<dbReference type="PROSITE" id="PS50005">
    <property type="entry name" value="TPR"/>
    <property type="match status" value="1"/>
</dbReference>
<feature type="repeat" description="TPR" evidence="1">
    <location>
        <begin position="186"/>
        <end position="219"/>
    </location>
</feature>
<dbReference type="Pfam" id="PF13439">
    <property type="entry name" value="Glyco_transf_4"/>
    <property type="match status" value="1"/>
</dbReference>
<gene>
    <name evidence="3" type="ORF">K8W01_13685</name>
</gene>
<organism evidence="3 4">
    <name type="scientific">Methylorubrum populi</name>
    <dbReference type="NCBI Taxonomy" id="223967"/>
    <lineage>
        <taxon>Bacteria</taxon>
        <taxon>Pseudomonadati</taxon>
        <taxon>Pseudomonadota</taxon>
        <taxon>Alphaproteobacteria</taxon>
        <taxon>Hyphomicrobiales</taxon>
        <taxon>Methylobacteriaceae</taxon>
        <taxon>Methylorubrum</taxon>
    </lineage>
</organism>
<dbReference type="SUPFAM" id="SSF48452">
    <property type="entry name" value="TPR-like"/>
    <property type="match status" value="1"/>
</dbReference>
<dbReference type="Proteomes" id="UP000742631">
    <property type="component" value="Unassembled WGS sequence"/>
</dbReference>
<name>A0A921E3L2_9HYPH</name>
<dbReference type="InterPro" id="IPR019734">
    <property type="entry name" value="TPR_rpt"/>
</dbReference>
<accession>A0A921E3L2</accession>